<dbReference type="HAMAP" id="MF_00973">
    <property type="entry name" value="Gluconeogen_factor"/>
    <property type="match status" value="1"/>
</dbReference>
<sequence length="350" mass="37218">MPRRTIRLRRPVGTRAVRRGAQPKVVALGGGAGLSASLTALRRITGDLTAVVTVADDGGSSGRLRDELGVLPPGDLRKALAALCGDDEWGRTWAEVVQHRFVSRGELHDHAVGNLLIVALWEQLGDHVQALDLVGKLLGAHGRVLPMSAVPLELQALVKGHDPERPDEVSTVRGQATVALTRGEVQQVHLVPHDPPAVTEAVKAVLDADWVVLGPGSWFSSVIPHLLVPELLDALTRTKARKVLSLNLAPQPGETDGFSPQRHLDVLARHAPKLAFHVVLADEDAVPDRDSLCQAAERLGATAELSPVAATGGASRGEGPGGGAARHDPELLAAAYDRIFRMHGRIGPWR</sequence>
<dbReference type="RefSeq" id="WP_241057613.1">
    <property type="nucleotide sequence ID" value="NZ_JAKWJU010000002.1"/>
</dbReference>
<evidence type="ECO:0000313" key="5">
    <source>
        <dbReference type="Proteomes" id="UP001166784"/>
    </source>
</evidence>
<keyword evidence="5" id="KW-1185">Reference proteome</keyword>
<evidence type="ECO:0000256" key="2">
    <source>
        <dbReference type="HAMAP-Rule" id="MF_00973"/>
    </source>
</evidence>
<dbReference type="EMBL" id="JAKWJU010000002">
    <property type="protein sequence ID" value="MCH6159659.1"/>
    <property type="molecule type" value="Genomic_DNA"/>
</dbReference>
<evidence type="ECO:0000256" key="3">
    <source>
        <dbReference type="SAM" id="MobiDB-lite"/>
    </source>
</evidence>
<dbReference type="NCBIfam" id="TIGR01826">
    <property type="entry name" value="CofD_related"/>
    <property type="match status" value="1"/>
</dbReference>
<evidence type="ECO:0000313" key="4">
    <source>
        <dbReference type="EMBL" id="MCH6159659.1"/>
    </source>
</evidence>
<evidence type="ECO:0000256" key="1">
    <source>
        <dbReference type="ARBA" id="ARBA00022490"/>
    </source>
</evidence>
<dbReference type="Proteomes" id="UP001166784">
    <property type="component" value="Unassembled WGS sequence"/>
</dbReference>
<name>A0ABS9STQ1_9ACTN</name>
<dbReference type="Pfam" id="PF01933">
    <property type="entry name" value="CofD"/>
    <property type="match status" value="1"/>
</dbReference>
<dbReference type="PANTHER" id="PTHR30135">
    <property type="entry name" value="UNCHARACTERIZED PROTEIN YVCK-RELATED"/>
    <property type="match status" value="1"/>
</dbReference>
<dbReference type="SUPFAM" id="SSF142338">
    <property type="entry name" value="CofD-like"/>
    <property type="match status" value="1"/>
</dbReference>
<gene>
    <name evidence="4" type="primary">yvcK</name>
    <name evidence="4" type="ORF">MMA15_04275</name>
</gene>
<reference evidence="4" key="2">
    <citation type="journal article" date="2023" name="Int. J. Syst. Evol. Microbiol.">
        <title>Streptomyces marispadix sp. nov., isolated from marine beach sediment of the Northern Coast of Portugal.</title>
        <authorList>
            <person name="dos Santos J.D.N."/>
            <person name="Vitorino I.R."/>
            <person name="Kallscheuer N."/>
            <person name="Srivastava A."/>
            <person name="Krautwurst S."/>
            <person name="Marz M."/>
            <person name="Jogler C."/>
            <person name="Lobo Da Cunha A."/>
            <person name="Catita J."/>
            <person name="Goncalves H."/>
            <person name="Gonzalez I."/>
            <person name="Reyes F."/>
            <person name="Lage O.M."/>
        </authorList>
    </citation>
    <scope>NUCLEOTIDE SEQUENCE</scope>
    <source>
        <strain evidence="4">M600PL45_2</strain>
    </source>
</reference>
<proteinExistence type="inferred from homology"/>
<accession>A0ABS9STQ1</accession>
<keyword evidence="1 2" id="KW-0963">Cytoplasm</keyword>
<dbReference type="InterPro" id="IPR038136">
    <property type="entry name" value="CofD-like_dom_sf"/>
</dbReference>
<feature type="compositionally biased region" description="Gly residues" evidence="3">
    <location>
        <begin position="314"/>
        <end position="324"/>
    </location>
</feature>
<dbReference type="Gene3D" id="3.40.50.10680">
    <property type="entry name" value="CofD-like domains"/>
    <property type="match status" value="1"/>
</dbReference>
<comment type="function">
    <text evidence="2">Required for morphogenesis under gluconeogenic growth conditions.</text>
</comment>
<organism evidence="4 5">
    <name type="scientific">Streptomyces marispadix</name>
    <dbReference type="NCBI Taxonomy" id="2922868"/>
    <lineage>
        <taxon>Bacteria</taxon>
        <taxon>Bacillati</taxon>
        <taxon>Actinomycetota</taxon>
        <taxon>Actinomycetes</taxon>
        <taxon>Kitasatosporales</taxon>
        <taxon>Streptomycetaceae</taxon>
        <taxon>Streptomyces</taxon>
    </lineage>
</organism>
<comment type="subcellular location">
    <subcellularLocation>
        <location evidence="2">Cytoplasm</location>
    </subcellularLocation>
</comment>
<comment type="caution">
    <text evidence="4">The sequence shown here is derived from an EMBL/GenBank/DDBJ whole genome shotgun (WGS) entry which is preliminary data.</text>
</comment>
<dbReference type="CDD" id="cd07187">
    <property type="entry name" value="YvcK_like"/>
    <property type="match status" value="1"/>
</dbReference>
<protein>
    <recommendedName>
        <fullName evidence="2">Putative gluconeogenesis factor</fullName>
    </recommendedName>
</protein>
<dbReference type="InterPro" id="IPR010119">
    <property type="entry name" value="Gluconeogen_factor"/>
</dbReference>
<comment type="similarity">
    <text evidence="2">Belongs to the gluconeogenesis factor family.</text>
</comment>
<dbReference type="InterPro" id="IPR002882">
    <property type="entry name" value="CofD"/>
</dbReference>
<feature type="region of interest" description="Disordered" evidence="3">
    <location>
        <begin position="304"/>
        <end position="326"/>
    </location>
</feature>
<dbReference type="PANTHER" id="PTHR30135:SF3">
    <property type="entry name" value="GLUCONEOGENESIS FACTOR-RELATED"/>
    <property type="match status" value="1"/>
</dbReference>
<reference evidence="4" key="1">
    <citation type="submission" date="2022-03" db="EMBL/GenBank/DDBJ databases">
        <authorList>
            <person name="Santos J.D.N."/>
            <person name="Kallscheuer N."/>
            <person name="Jogler C."/>
            <person name="Lage O.M."/>
        </authorList>
    </citation>
    <scope>NUCLEOTIDE SEQUENCE</scope>
    <source>
        <strain evidence="4">M600PL45_2</strain>
    </source>
</reference>